<gene>
    <name evidence="7" type="ORF">SAMN02927923_00601</name>
</gene>
<dbReference type="RefSeq" id="WP_091129580.1">
    <property type="nucleotide sequence ID" value="NZ_FMVJ01000002.1"/>
</dbReference>
<name>A0A1G5CLK3_9HYPH</name>
<evidence type="ECO:0000259" key="6">
    <source>
        <dbReference type="PROSITE" id="PS00624"/>
    </source>
</evidence>
<dbReference type="GO" id="GO:0050660">
    <property type="term" value="F:flavin adenine dinucleotide binding"/>
    <property type="evidence" value="ECO:0007669"/>
    <property type="project" value="InterPro"/>
</dbReference>
<dbReference type="PIRSF" id="PIRSF000137">
    <property type="entry name" value="Alcohol_oxidase"/>
    <property type="match status" value="1"/>
</dbReference>
<accession>A0A1G5CLK3</accession>
<dbReference type="STRING" id="549386.SAMN02927923_00601"/>
<evidence type="ECO:0000256" key="1">
    <source>
        <dbReference type="ARBA" id="ARBA00001974"/>
    </source>
</evidence>
<keyword evidence="8" id="KW-1185">Reference proteome</keyword>
<dbReference type="Pfam" id="PF00732">
    <property type="entry name" value="GMC_oxred_N"/>
    <property type="match status" value="1"/>
</dbReference>
<proteinExistence type="inferred from homology"/>
<dbReference type="Proteomes" id="UP000199569">
    <property type="component" value="Unassembled WGS sequence"/>
</dbReference>
<dbReference type="OrthoDB" id="9785276at2"/>
<dbReference type="PANTHER" id="PTHR11552">
    <property type="entry name" value="GLUCOSE-METHANOL-CHOLINE GMC OXIDOREDUCTASE"/>
    <property type="match status" value="1"/>
</dbReference>
<dbReference type="Gene3D" id="3.30.560.10">
    <property type="entry name" value="Glucose Oxidase, domain 3"/>
    <property type="match status" value="1"/>
</dbReference>
<dbReference type="Gene3D" id="3.50.50.60">
    <property type="entry name" value="FAD/NAD(P)-binding domain"/>
    <property type="match status" value="1"/>
</dbReference>
<evidence type="ECO:0000313" key="7">
    <source>
        <dbReference type="EMBL" id="SCY03177.1"/>
    </source>
</evidence>
<dbReference type="SUPFAM" id="SSF51905">
    <property type="entry name" value="FAD/NAD(P)-binding domain"/>
    <property type="match status" value="1"/>
</dbReference>
<comment type="similarity">
    <text evidence="2">Belongs to the GMC oxidoreductase family.</text>
</comment>
<dbReference type="EMBL" id="FMVJ01000002">
    <property type="protein sequence ID" value="SCY03177.1"/>
    <property type="molecule type" value="Genomic_DNA"/>
</dbReference>
<dbReference type="PANTHER" id="PTHR11552:SF147">
    <property type="entry name" value="CHOLINE DEHYDROGENASE, MITOCHONDRIAL"/>
    <property type="match status" value="1"/>
</dbReference>
<dbReference type="Pfam" id="PF05199">
    <property type="entry name" value="GMC_oxred_C"/>
    <property type="match status" value="1"/>
</dbReference>
<evidence type="ECO:0000256" key="3">
    <source>
        <dbReference type="ARBA" id="ARBA00022630"/>
    </source>
</evidence>
<sequence length="546" mass="60462">MSDSNTFDYVIIGGGSAGCVLANRLSKDPGNSVCLLEAGGKDNWIWYHIPVGYLFAIGNPRADWMFKTESEPGLNGRILNYPRGKVLGGCSAINAMVYMRGQREDYDNWRQMGLKGWGWDDVRPIFRQHLDHYLGAGEHHGAGGEWRVEAPRTRWDILDTFIEAAIETGIPRTSDFNTGSNEGISYFHVNQKNGRRWSAARGFLRPALSRPNLKLEINAHATRLLFEGKRAVGVEILQNGTLRRIHARKEVVLSAGAVASPQILQLSGIGDGNLLQQHGIPVLQHLPGVGENLQDHLQLRPIYKVFGVRTLNEDYRSLVKKGYMALEYALFRRGPLTMAPSQLGAFTRSSPDYATPNLQFHIQPLSLDKFGEDPHPFPAFTASVCNLRPTSRGSIRIRSGKAGDAPSIRPNYLATPEDQQVAVDSLRLVRRIVSMPALQKYRPEEYKPGAHLNTHDELLNGARDIGTTIFHPVGTAKMGIETDPMAVTDERLRVRGIEGLRVIDASVMPTITSGNTNSPTLMIAERGAAMILEDHSHKVDTIRQSA</sequence>
<dbReference type="InterPro" id="IPR007867">
    <property type="entry name" value="GMC_OxRtase_C"/>
</dbReference>
<protein>
    <submittedName>
        <fullName evidence="7">Choline dehydrogenase</fullName>
    </submittedName>
</protein>
<keyword evidence="3" id="KW-0285">Flavoprotein</keyword>
<organism evidence="7 8">
    <name type="scientific">Microvirga guangxiensis</name>
    <dbReference type="NCBI Taxonomy" id="549386"/>
    <lineage>
        <taxon>Bacteria</taxon>
        <taxon>Pseudomonadati</taxon>
        <taxon>Pseudomonadota</taxon>
        <taxon>Alphaproteobacteria</taxon>
        <taxon>Hyphomicrobiales</taxon>
        <taxon>Methylobacteriaceae</taxon>
        <taxon>Microvirga</taxon>
    </lineage>
</organism>
<evidence type="ECO:0000256" key="4">
    <source>
        <dbReference type="ARBA" id="ARBA00022827"/>
    </source>
</evidence>
<feature type="binding site" evidence="5">
    <location>
        <position position="86"/>
    </location>
    <ligand>
        <name>FAD</name>
        <dbReference type="ChEBI" id="CHEBI:57692"/>
    </ligand>
</feature>
<evidence type="ECO:0000256" key="5">
    <source>
        <dbReference type="PIRSR" id="PIRSR000137-2"/>
    </source>
</evidence>
<keyword evidence="4 5" id="KW-0274">FAD</keyword>
<dbReference type="SUPFAM" id="SSF54373">
    <property type="entry name" value="FAD-linked reductases, C-terminal domain"/>
    <property type="match status" value="1"/>
</dbReference>
<dbReference type="InterPro" id="IPR000172">
    <property type="entry name" value="GMC_OxRdtase_N"/>
</dbReference>
<dbReference type="AlphaFoldDB" id="A0A1G5CLK3"/>
<dbReference type="GO" id="GO:0016614">
    <property type="term" value="F:oxidoreductase activity, acting on CH-OH group of donors"/>
    <property type="evidence" value="ECO:0007669"/>
    <property type="project" value="InterPro"/>
</dbReference>
<comment type="cofactor">
    <cofactor evidence="1 5">
        <name>FAD</name>
        <dbReference type="ChEBI" id="CHEBI:57692"/>
    </cofactor>
</comment>
<reference evidence="8" key="1">
    <citation type="submission" date="2016-10" db="EMBL/GenBank/DDBJ databases">
        <authorList>
            <person name="Varghese N."/>
            <person name="Submissions S."/>
        </authorList>
    </citation>
    <scope>NUCLEOTIDE SEQUENCE [LARGE SCALE GENOMIC DNA]</scope>
    <source>
        <strain evidence="8">CGMCC 1.7666</strain>
    </source>
</reference>
<dbReference type="PROSITE" id="PS00624">
    <property type="entry name" value="GMC_OXRED_2"/>
    <property type="match status" value="1"/>
</dbReference>
<feature type="binding site" evidence="5">
    <location>
        <begin position="94"/>
        <end position="97"/>
    </location>
    <ligand>
        <name>FAD</name>
        <dbReference type="ChEBI" id="CHEBI:57692"/>
    </ligand>
</feature>
<dbReference type="InterPro" id="IPR036188">
    <property type="entry name" value="FAD/NAD-bd_sf"/>
</dbReference>
<feature type="domain" description="Glucose-methanol-choline oxidoreductase N-terminal" evidence="6">
    <location>
        <begin position="256"/>
        <end position="270"/>
    </location>
</feature>
<evidence type="ECO:0000256" key="2">
    <source>
        <dbReference type="ARBA" id="ARBA00010790"/>
    </source>
</evidence>
<evidence type="ECO:0000313" key="8">
    <source>
        <dbReference type="Proteomes" id="UP000199569"/>
    </source>
</evidence>
<dbReference type="InterPro" id="IPR012132">
    <property type="entry name" value="GMC_OxRdtase"/>
</dbReference>